<proteinExistence type="predicted"/>
<evidence type="ECO:0000313" key="3">
    <source>
        <dbReference type="Proteomes" id="UP001519460"/>
    </source>
</evidence>
<keyword evidence="3" id="KW-1185">Reference proteome</keyword>
<feature type="region of interest" description="Disordered" evidence="1">
    <location>
        <begin position="39"/>
        <end position="96"/>
    </location>
</feature>
<feature type="compositionally biased region" description="Basic residues" evidence="1">
    <location>
        <begin position="53"/>
        <end position="63"/>
    </location>
</feature>
<evidence type="ECO:0000256" key="1">
    <source>
        <dbReference type="SAM" id="MobiDB-lite"/>
    </source>
</evidence>
<sequence length="96" mass="10818">MRSLFTRGLSHLAGIHVELNPRLSDLTHGWLLSTLRFSPRDPLQHSTTTTTRPQRRVSPRYHTSKSFPSNLGQASPPLTASGEKQRGHTHPYKPLI</sequence>
<organism evidence="2 3">
    <name type="scientific">Batillaria attramentaria</name>
    <dbReference type="NCBI Taxonomy" id="370345"/>
    <lineage>
        <taxon>Eukaryota</taxon>
        <taxon>Metazoa</taxon>
        <taxon>Spiralia</taxon>
        <taxon>Lophotrochozoa</taxon>
        <taxon>Mollusca</taxon>
        <taxon>Gastropoda</taxon>
        <taxon>Caenogastropoda</taxon>
        <taxon>Sorbeoconcha</taxon>
        <taxon>Cerithioidea</taxon>
        <taxon>Batillariidae</taxon>
        <taxon>Batillaria</taxon>
    </lineage>
</organism>
<dbReference type="Proteomes" id="UP001519460">
    <property type="component" value="Unassembled WGS sequence"/>
</dbReference>
<dbReference type="AlphaFoldDB" id="A0ABD0J793"/>
<reference evidence="2 3" key="1">
    <citation type="journal article" date="2023" name="Sci. Data">
        <title>Genome assembly of the Korean intertidal mud-creeper Batillaria attramentaria.</title>
        <authorList>
            <person name="Patra A.K."/>
            <person name="Ho P.T."/>
            <person name="Jun S."/>
            <person name="Lee S.J."/>
            <person name="Kim Y."/>
            <person name="Won Y.J."/>
        </authorList>
    </citation>
    <scope>NUCLEOTIDE SEQUENCE [LARGE SCALE GENOMIC DNA]</scope>
    <source>
        <strain evidence="2">Wonlab-2016</strain>
    </source>
</reference>
<feature type="compositionally biased region" description="Polar residues" evidence="1">
    <location>
        <begin position="64"/>
        <end position="78"/>
    </location>
</feature>
<name>A0ABD0J793_9CAEN</name>
<gene>
    <name evidence="2" type="ORF">BaRGS_00037935</name>
</gene>
<accession>A0ABD0J793</accession>
<comment type="caution">
    <text evidence="2">The sequence shown here is derived from an EMBL/GenBank/DDBJ whole genome shotgun (WGS) entry which is preliminary data.</text>
</comment>
<evidence type="ECO:0000313" key="2">
    <source>
        <dbReference type="EMBL" id="KAK7464516.1"/>
    </source>
</evidence>
<feature type="compositionally biased region" description="Basic residues" evidence="1">
    <location>
        <begin position="87"/>
        <end position="96"/>
    </location>
</feature>
<dbReference type="EMBL" id="JACVVK020000589">
    <property type="protein sequence ID" value="KAK7464516.1"/>
    <property type="molecule type" value="Genomic_DNA"/>
</dbReference>
<protein>
    <submittedName>
        <fullName evidence="2">Uncharacterized protein</fullName>
    </submittedName>
</protein>